<keyword evidence="3" id="KW-1185">Reference proteome</keyword>
<dbReference type="EMBL" id="JBHTEY010000004">
    <property type="protein sequence ID" value="MFC7614355.1"/>
    <property type="molecule type" value="Genomic_DNA"/>
</dbReference>
<comment type="caution">
    <text evidence="2">The sequence shown here is derived from an EMBL/GenBank/DDBJ whole genome shotgun (WGS) entry which is preliminary data.</text>
</comment>
<evidence type="ECO:0000313" key="2">
    <source>
        <dbReference type="EMBL" id="MFC7614355.1"/>
    </source>
</evidence>
<organism evidence="2 3">
    <name type="scientific">Actinokineospora soli</name>
    <dbReference type="NCBI Taxonomy" id="1048753"/>
    <lineage>
        <taxon>Bacteria</taxon>
        <taxon>Bacillati</taxon>
        <taxon>Actinomycetota</taxon>
        <taxon>Actinomycetes</taxon>
        <taxon>Pseudonocardiales</taxon>
        <taxon>Pseudonocardiaceae</taxon>
        <taxon>Actinokineospora</taxon>
    </lineage>
</organism>
<name>A0ABW2TKT1_9PSEU</name>
<proteinExistence type="predicted"/>
<dbReference type="Proteomes" id="UP001596512">
    <property type="component" value="Unassembled WGS sequence"/>
</dbReference>
<accession>A0ABW2TKT1</accession>
<feature type="region of interest" description="Disordered" evidence="1">
    <location>
        <begin position="156"/>
        <end position="203"/>
    </location>
</feature>
<protein>
    <submittedName>
        <fullName evidence="2">Uncharacterized protein</fullName>
    </submittedName>
</protein>
<reference evidence="3" key="1">
    <citation type="journal article" date="2019" name="Int. J. Syst. Evol. Microbiol.">
        <title>The Global Catalogue of Microorganisms (GCM) 10K type strain sequencing project: providing services to taxonomists for standard genome sequencing and annotation.</title>
        <authorList>
            <consortium name="The Broad Institute Genomics Platform"/>
            <consortium name="The Broad Institute Genome Sequencing Center for Infectious Disease"/>
            <person name="Wu L."/>
            <person name="Ma J."/>
        </authorList>
    </citation>
    <scope>NUCLEOTIDE SEQUENCE [LARGE SCALE GENOMIC DNA]</scope>
    <source>
        <strain evidence="3">JCM 17695</strain>
    </source>
</reference>
<evidence type="ECO:0000256" key="1">
    <source>
        <dbReference type="SAM" id="MobiDB-lite"/>
    </source>
</evidence>
<evidence type="ECO:0000313" key="3">
    <source>
        <dbReference type="Proteomes" id="UP001596512"/>
    </source>
</evidence>
<gene>
    <name evidence="2" type="ORF">ACFQV2_13310</name>
</gene>
<sequence length="203" mass="21008">MPLLSERGDFATSRLLVADALTGNAPAVIATAGRFLDAWERAGRPHAPDLAPAASAVAMVHGLRGDTASRAHWSGIVTALGVTAPDKAGYGTVFDAIVLLHHGRAAEAAAATATDPSEMDEQVLWIWRHWYVALRAEAAALAGSPDARALVASGRAAVAGNPSPPPSSTARRRSSTVTSRACSLRPPRSAPPTALTRKPEPTS</sequence>